<dbReference type="Pfam" id="PF00932">
    <property type="entry name" value="LTD"/>
    <property type="match status" value="1"/>
</dbReference>
<dbReference type="Proteomes" id="UP000230706">
    <property type="component" value="Unassembled WGS sequence"/>
</dbReference>
<dbReference type="SUPFAM" id="SSF74853">
    <property type="entry name" value="Lamin A/C globular tail domain"/>
    <property type="match status" value="1"/>
</dbReference>
<dbReference type="InterPro" id="IPR001322">
    <property type="entry name" value="Lamin_tail_dom"/>
</dbReference>
<sequence length="286" mass="30833">MQKRVFAHTLYAIFIISIAVFVLPIAGMQIASAQETDRFDRLDSDRDASDRSDRGDRGDREDHGMIEVSRERVIGPFRDFSADICARLIQVNERLQVEIPLPLFCNDEEEPPEQDMGHIVISEVYYDVDGEHGSEGANEWVELYNPTGVPVNIGGWSIGDSASGALLPGEIVIPAGGVVLLTQGEGLEILWPEISESVEIIVLGSPINTGGLSNSGDALFLRNPSADLVDSVSWGTNTDAFDPSVLGVGNGESIERVNPDIDTDTSVDWTSNSNPTPGVPGALQQS</sequence>
<reference evidence="4" key="1">
    <citation type="submission" date="2017-09" db="EMBL/GenBank/DDBJ databases">
        <title>Depth-based differentiation of microbial function through sediment-hosted aquifers and enrichment of novel symbionts in the deep terrestrial subsurface.</title>
        <authorList>
            <person name="Probst A.J."/>
            <person name="Ladd B."/>
            <person name="Jarett J.K."/>
            <person name="Geller-Mcgrath D.E."/>
            <person name="Sieber C.M.K."/>
            <person name="Emerson J.B."/>
            <person name="Anantharaman K."/>
            <person name="Thomas B.C."/>
            <person name="Malmstrom R."/>
            <person name="Stieglmeier M."/>
            <person name="Klingl A."/>
            <person name="Woyke T."/>
            <person name="Ryan C.M."/>
            <person name="Banfield J.F."/>
        </authorList>
    </citation>
    <scope>NUCLEOTIDE SEQUENCE [LARGE SCALE GENOMIC DNA]</scope>
</reference>
<dbReference type="Gene3D" id="2.60.40.1260">
    <property type="entry name" value="Lamin Tail domain"/>
    <property type="match status" value="1"/>
</dbReference>
<feature type="region of interest" description="Disordered" evidence="1">
    <location>
        <begin position="246"/>
        <end position="286"/>
    </location>
</feature>
<evidence type="ECO:0000259" key="2">
    <source>
        <dbReference type="PROSITE" id="PS51841"/>
    </source>
</evidence>
<dbReference type="PROSITE" id="PS51841">
    <property type="entry name" value="LTD"/>
    <property type="match status" value="1"/>
</dbReference>
<dbReference type="InterPro" id="IPR036415">
    <property type="entry name" value="Lamin_tail_dom_sf"/>
</dbReference>
<evidence type="ECO:0000256" key="1">
    <source>
        <dbReference type="SAM" id="MobiDB-lite"/>
    </source>
</evidence>
<gene>
    <name evidence="3" type="ORF">COU13_01130</name>
</gene>
<proteinExistence type="predicted"/>
<dbReference type="AlphaFoldDB" id="A0A2H0UJ21"/>
<feature type="domain" description="LTD" evidence="2">
    <location>
        <begin position="107"/>
        <end position="236"/>
    </location>
</feature>
<evidence type="ECO:0000313" key="4">
    <source>
        <dbReference type="Proteomes" id="UP000230706"/>
    </source>
</evidence>
<comment type="caution">
    <text evidence="3">The sequence shown here is derived from an EMBL/GenBank/DDBJ whole genome shotgun (WGS) entry which is preliminary data.</text>
</comment>
<evidence type="ECO:0000313" key="3">
    <source>
        <dbReference type="EMBL" id="PIR86397.1"/>
    </source>
</evidence>
<protein>
    <recommendedName>
        <fullName evidence="2">LTD domain-containing protein</fullName>
    </recommendedName>
</protein>
<organism evidence="3 4">
    <name type="scientific">Candidatus Kaiserbacteria bacterium CG10_big_fil_rev_8_21_14_0_10_43_70</name>
    <dbReference type="NCBI Taxonomy" id="1974605"/>
    <lineage>
        <taxon>Bacteria</taxon>
        <taxon>Candidatus Kaiseribacteriota</taxon>
    </lineage>
</organism>
<feature type="compositionally biased region" description="Polar residues" evidence="1">
    <location>
        <begin position="264"/>
        <end position="276"/>
    </location>
</feature>
<dbReference type="EMBL" id="PFBF01000024">
    <property type="protein sequence ID" value="PIR86397.1"/>
    <property type="molecule type" value="Genomic_DNA"/>
</dbReference>
<name>A0A2H0UJ21_9BACT</name>
<feature type="region of interest" description="Disordered" evidence="1">
    <location>
        <begin position="37"/>
        <end position="64"/>
    </location>
</feature>
<accession>A0A2H0UJ21</accession>